<dbReference type="RefSeq" id="WP_250427427.1">
    <property type="nucleotide sequence ID" value="NZ_JALPRR010000001.1"/>
</dbReference>
<keyword evidence="2" id="KW-1185">Reference proteome</keyword>
<name>A0ABW5CWQ7_9BACT</name>
<comment type="caution">
    <text evidence="1">The sequence shown here is derived from an EMBL/GenBank/DDBJ whole genome shotgun (WGS) entry which is preliminary data.</text>
</comment>
<evidence type="ECO:0000313" key="1">
    <source>
        <dbReference type="EMBL" id="MFD2245778.1"/>
    </source>
</evidence>
<gene>
    <name evidence="1" type="ORF">ACFSKP_05895</name>
</gene>
<evidence type="ECO:0000313" key="2">
    <source>
        <dbReference type="Proteomes" id="UP001597374"/>
    </source>
</evidence>
<sequence length="178" mass="20471">MSARSFELLLDTAFAPEEPKLFDTSAAAVYQKFEQVFKASRLDKGKPSEELSYLFEMVRLGVAIAFIKAYSRLADNEGARDVLELLKEALHAKNTREIDKIIQKKIALFDSLYHEIFVNEQRELILGLFERTLDASSKEELDELMLEGLELLQEIDFEATTEDDEDEPLDEDFLKDIK</sequence>
<proteinExistence type="predicted"/>
<organism evidence="1 2">
    <name type="scientific">Pontibacter ruber</name>
    <dbReference type="NCBI Taxonomy" id="1343895"/>
    <lineage>
        <taxon>Bacteria</taxon>
        <taxon>Pseudomonadati</taxon>
        <taxon>Bacteroidota</taxon>
        <taxon>Cytophagia</taxon>
        <taxon>Cytophagales</taxon>
        <taxon>Hymenobacteraceae</taxon>
        <taxon>Pontibacter</taxon>
    </lineage>
</organism>
<accession>A0ABW5CWQ7</accession>
<reference evidence="2" key="1">
    <citation type="journal article" date="2019" name="Int. J. Syst. Evol. Microbiol.">
        <title>The Global Catalogue of Microorganisms (GCM) 10K type strain sequencing project: providing services to taxonomists for standard genome sequencing and annotation.</title>
        <authorList>
            <consortium name="The Broad Institute Genomics Platform"/>
            <consortium name="The Broad Institute Genome Sequencing Center for Infectious Disease"/>
            <person name="Wu L."/>
            <person name="Ma J."/>
        </authorList>
    </citation>
    <scope>NUCLEOTIDE SEQUENCE [LARGE SCALE GENOMIC DNA]</scope>
    <source>
        <strain evidence="2">CGMCC 4.1782</strain>
    </source>
</reference>
<dbReference type="Proteomes" id="UP001597374">
    <property type="component" value="Unassembled WGS sequence"/>
</dbReference>
<protein>
    <submittedName>
        <fullName evidence="1">Uncharacterized protein</fullName>
    </submittedName>
</protein>
<dbReference type="EMBL" id="JBHUIM010000001">
    <property type="protein sequence ID" value="MFD2245778.1"/>
    <property type="molecule type" value="Genomic_DNA"/>
</dbReference>